<dbReference type="PANTHER" id="PTHR23402">
    <property type="entry name" value="PROTEASE FAMILY C15 PYROGLUTAMYL-PEPTIDASE I-RELATED"/>
    <property type="match status" value="1"/>
</dbReference>
<dbReference type="OrthoDB" id="407146at2759"/>
<evidence type="ECO:0000313" key="6">
    <source>
        <dbReference type="EnsemblMetazoa" id="AALB015655-PA"/>
    </source>
</evidence>
<evidence type="ECO:0000256" key="1">
    <source>
        <dbReference type="ARBA" id="ARBA00006641"/>
    </source>
</evidence>
<dbReference type="InterPro" id="IPR000816">
    <property type="entry name" value="Peptidase_C15"/>
</dbReference>
<evidence type="ECO:0000256" key="5">
    <source>
        <dbReference type="ARBA" id="ARBA00022807"/>
    </source>
</evidence>
<dbReference type="SUPFAM" id="SSF53182">
    <property type="entry name" value="Pyrrolidone carboxyl peptidase (pyroglutamate aminopeptidase)"/>
    <property type="match status" value="1"/>
</dbReference>
<dbReference type="GO" id="GO:0016920">
    <property type="term" value="F:pyroglutamyl-peptidase activity"/>
    <property type="evidence" value="ECO:0007669"/>
    <property type="project" value="InterPro"/>
</dbReference>
<dbReference type="GO" id="GO:0005829">
    <property type="term" value="C:cytosol"/>
    <property type="evidence" value="ECO:0007669"/>
    <property type="project" value="InterPro"/>
</dbReference>
<dbReference type="Proteomes" id="UP000069272">
    <property type="component" value="Chromosome 2L"/>
</dbReference>
<reference evidence="6" key="2">
    <citation type="submission" date="2022-08" db="UniProtKB">
        <authorList>
            <consortium name="EnsemblMetazoa"/>
        </authorList>
    </citation>
    <scope>IDENTIFICATION</scope>
    <source>
        <strain evidence="6">STECLA/ALBI9_A</strain>
    </source>
</reference>
<sequence length="211" mass="23473">MPKPIIIVTGFGPFVGHEERNASWEAVRLLPDRLLFKNDSYEIRKLEVPVTYEAVDRIVPLIWAAEPSLVVHVGVHGGISTINLEHGSYTTGYCKPDFANRCLPCDKITLHGKEASSSTEPCPALATNLDIERISQELNLETNTKCCCSTEVGNYLCGYIYLKSLDVDPDRTLFVHVPNIGKPYTSEETKATLYSLIEKCLDDLATSRKLV</sequence>
<protein>
    <submittedName>
        <fullName evidence="6">Uncharacterized protein</fullName>
    </submittedName>
</protein>
<evidence type="ECO:0000256" key="4">
    <source>
        <dbReference type="ARBA" id="ARBA00022801"/>
    </source>
</evidence>
<dbReference type="InterPro" id="IPR016125">
    <property type="entry name" value="Peptidase_C15-like"/>
</dbReference>
<dbReference type="Pfam" id="PF01470">
    <property type="entry name" value="Peptidase_C15"/>
    <property type="match status" value="1"/>
</dbReference>
<proteinExistence type="inferred from homology"/>
<comment type="similarity">
    <text evidence="1">Belongs to the peptidase C15 family.</text>
</comment>
<dbReference type="RefSeq" id="XP_035772970.1">
    <property type="nucleotide sequence ID" value="XM_035917077.1"/>
</dbReference>
<evidence type="ECO:0000256" key="3">
    <source>
        <dbReference type="ARBA" id="ARBA00022670"/>
    </source>
</evidence>
<dbReference type="VEuPathDB" id="VectorBase:AALB015655"/>
<keyword evidence="2" id="KW-0963">Cytoplasm</keyword>
<keyword evidence="5" id="KW-0788">Thiol protease</keyword>
<reference evidence="6 7" key="1">
    <citation type="journal article" date="2017" name="G3 (Bethesda)">
        <title>The Physical Genome Mapping of Anopheles albimanus Corrected Scaffold Misassemblies and Identified Interarm Rearrangements in Genus Anopheles.</title>
        <authorList>
            <person name="Artemov G.N."/>
            <person name="Peery A.N."/>
            <person name="Jiang X."/>
            <person name="Tu Z."/>
            <person name="Stegniy V.N."/>
            <person name="Sharakhova M.V."/>
            <person name="Sharakhov I.V."/>
        </authorList>
    </citation>
    <scope>NUCLEOTIDE SEQUENCE [LARGE SCALE GENOMIC DNA]</scope>
    <source>
        <strain evidence="6 7">ALBI9_A</strain>
    </source>
</reference>
<name>A0A182G076_ANOAL</name>
<dbReference type="KEGG" id="aali:118456387"/>
<dbReference type="GO" id="GO:0006508">
    <property type="term" value="P:proteolysis"/>
    <property type="evidence" value="ECO:0007669"/>
    <property type="project" value="UniProtKB-KW"/>
</dbReference>
<dbReference type="AlphaFoldDB" id="A0A182G076"/>
<keyword evidence="4" id="KW-0378">Hydrolase</keyword>
<organism evidence="6 7">
    <name type="scientific">Anopheles albimanus</name>
    <name type="common">New world malaria mosquito</name>
    <dbReference type="NCBI Taxonomy" id="7167"/>
    <lineage>
        <taxon>Eukaryota</taxon>
        <taxon>Metazoa</taxon>
        <taxon>Ecdysozoa</taxon>
        <taxon>Arthropoda</taxon>
        <taxon>Hexapoda</taxon>
        <taxon>Insecta</taxon>
        <taxon>Pterygota</taxon>
        <taxon>Neoptera</taxon>
        <taxon>Endopterygota</taxon>
        <taxon>Diptera</taxon>
        <taxon>Nematocera</taxon>
        <taxon>Culicoidea</taxon>
        <taxon>Culicidae</taxon>
        <taxon>Anophelinae</taxon>
        <taxon>Anopheles</taxon>
    </lineage>
</organism>
<evidence type="ECO:0000256" key="2">
    <source>
        <dbReference type="ARBA" id="ARBA00022490"/>
    </source>
</evidence>
<dbReference type="GeneID" id="118456387"/>
<keyword evidence="3" id="KW-0645">Protease</keyword>
<dbReference type="Gene3D" id="3.40.630.20">
    <property type="entry name" value="Peptidase C15, pyroglutamyl peptidase I-like"/>
    <property type="match status" value="1"/>
</dbReference>
<evidence type="ECO:0000313" key="7">
    <source>
        <dbReference type="Proteomes" id="UP000069272"/>
    </source>
</evidence>
<dbReference type="VEuPathDB" id="VectorBase:AALB20_028754"/>
<keyword evidence="7" id="KW-1185">Reference proteome</keyword>
<dbReference type="InterPro" id="IPR036440">
    <property type="entry name" value="Peptidase_C15-like_sf"/>
</dbReference>
<dbReference type="CDD" id="cd00501">
    <property type="entry name" value="Peptidase_C15"/>
    <property type="match status" value="1"/>
</dbReference>
<dbReference type="PRINTS" id="PR00706">
    <property type="entry name" value="PYROGLUPTASE"/>
</dbReference>
<dbReference type="PANTHER" id="PTHR23402:SF1">
    <property type="entry name" value="PYROGLUTAMYL-PEPTIDASE I"/>
    <property type="match status" value="1"/>
</dbReference>
<accession>A0A182G076</accession>
<dbReference type="EnsemblMetazoa" id="AALB015655-RA">
    <property type="protein sequence ID" value="AALB015655-PA"/>
    <property type="gene ID" value="AALB015655"/>
</dbReference>